<evidence type="ECO:0000313" key="3">
    <source>
        <dbReference type="Proteomes" id="UP001596434"/>
    </source>
</evidence>
<dbReference type="Proteomes" id="UP001596434">
    <property type="component" value="Unassembled WGS sequence"/>
</dbReference>
<dbReference type="RefSeq" id="WP_379701772.1">
    <property type="nucleotide sequence ID" value="NZ_JBHTAT010000001.1"/>
</dbReference>
<gene>
    <name evidence="1" type="ORF">ACFQKE_00205</name>
    <name evidence="2" type="ORF">ACFQKE_16435</name>
</gene>
<reference evidence="2" key="3">
    <citation type="submission" date="2024-09" db="EMBL/GenBank/DDBJ databases">
        <authorList>
            <person name="Sun Q."/>
        </authorList>
    </citation>
    <scope>NUCLEOTIDE SEQUENCE</scope>
    <source>
        <strain evidence="2">CGMCC 4.163</strain>
    </source>
</reference>
<dbReference type="AlphaFoldDB" id="A0ABD6A2F7"/>
<evidence type="ECO:0000313" key="1">
    <source>
        <dbReference type="EMBL" id="MFC7253745.1"/>
    </source>
</evidence>
<comment type="caution">
    <text evidence="2">The sequence shown here is derived from an EMBL/GenBank/DDBJ whole genome shotgun (WGS) entry which is preliminary data.</text>
</comment>
<accession>A0ABD6A2F7</accession>
<proteinExistence type="predicted"/>
<reference evidence="2" key="1">
    <citation type="journal article" date="2014" name="Int. J. Syst. Evol. Microbiol.">
        <title>Complete genome sequence of Corynebacterium casei LMG S-19264T (=DSM 44701T), isolated from a smear-ripened cheese.</title>
        <authorList>
            <consortium name="US DOE Joint Genome Institute (JGI-PGF)"/>
            <person name="Walter F."/>
            <person name="Albersmeier A."/>
            <person name="Kalinowski J."/>
            <person name="Ruckert C."/>
        </authorList>
    </citation>
    <scope>NUCLEOTIDE SEQUENCE [LARGE SCALE GENOMIC DNA]</scope>
    <source>
        <strain evidence="2">CGMCC 4.163</strain>
    </source>
</reference>
<name>A0ABD6A2F7_9EURY</name>
<organism evidence="2 3">
    <name type="scientific">Haloplanus litoreus</name>
    <dbReference type="NCBI Taxonomy" id="767515"/>
    <lineage>
        <taxon>Archaea</taxon>
        <taxon>Methanobacteriati</taxon>
        <taxon>Methanobacteriota</taxon>
        <taxon>Stenosarchaea group</taxon>
        <taxon>Halobacteria</taxon>
        <taxon>Halobacteriales</taxon>
        <taxon>Haloferacaceae</taxon>
        <taxon>Haloplanus</taxon>
    </lineage>
</organism>
<reference evidence="3" key="2">
    <citation type="journal article" date="2019" name="Int. J. Syst. Evol. Microbiol.">
        <title>The Global Catalogue of Microorganisms (GCM) 10K type strain sequencing project: providing services to taxonomists for standard genome sequencing and annotation.</title>
        <authorList>
            <consortium name="The Broad Institute Genomics Platform"/>
            <consortium name="The Broad Institute Genome Sequencing Center for Infectious Disease"/>
            <person name="Wu L."/>
            <person name="Ma J."/>
        </authorList>
    </citation>
    <scope>NUCLEOTIDE SEQUENCE [LARGE SCALE GENOMIC DNA]</scope>
    <source>
        <strain evidence="3">GX21</strain>
    </source>
</reference>
<dbReference type="GeneID" id="96955271"/>
<keyword evidence="3" id="KW-1185">Reference proteome</keyword>
<dbReference type="EMBL" id="JBHTAT010000001">
    <property type="protein sequence ID" value="MFC7253745.1"/>
    <property type="molecule type" value="Genomic_DNA"/>
</dbReference>
<protein>
    <submittedName>
        <fullName evidence="2">Uncharacterized protein</fullName>
    </submittedName>
</protein>
<evidence type="ECO:0000313" key="2">
    <source>
        <dbReference type="EMBL" id="MFC7256875.1"/>
    </source>
</evidence>
<dbReference type="EMBL" id="JBHTAT010000001">
    <property type="protein sequence ID" value="MFC7256875.1"/>
    <property type="molecule type" value="Genomic_DNA"/>
</dbReference>
<sequence>MPELQVGDVALDLTQGRPVHVLEDTGQTAAEWSDANDYDLCGNYGNSRLEAQPDDAVFEVVYCSNAKSEPSKTYAMPESRLLRIETEAADDGRPVAERAVVDVLEQLFDLAMQLDEDWNTEPEGFDDALSTLVINHSERLDTLGGEARELADVSHTVTGDVE</sequence>